<sequence length="40" mass="4323">ETGEVVETKVHEEAAHEGSEAKEEETGHSVDATEPEISML</sequence>
<protein>
    <submittedName>
        <fullName evidence="2">Uncharacterized protein</fullName>
    </submittedName>
</protein>
<feature type="compositionally biased region" description="Basic and acidic residues" evidence="1">
    <location>
        <begin position="1"/>
        <end position="28"/>
    </location>
</feature>
<reference evidence="2" key="2">
    <citation type="submission" date="2025-09" db="UniProtKB">
        <authorList>
            <consortium name="Ensembl"/>
        </authorList>
    </citation>
    <scope>IDENTIFICATION</scope>
</reference>
<name>A0A8C5PE81_9ANUR</name>
<evidence type="ECO:0000313" key="2">
    <source>
        <dbReference type="Ensembl" id="ENSLLEP00000017781.1"/>
    </source>
</evidence>
<evidence type="ECO:0000313" key="3">
    <source>
        <dbReference type="Proteomes" id="UP000694569"/>
    </source>
</evidence>
<dbReference type="AlphaFoldDB" id="A0A8C5PE81"/>
<proteinExistence type="predicted"/>
<accession>A0A8C5PE81</accession>
<dbReference type="Proteomes" id="UP000694569">
    <property type="component" value="Unplaced"/>
</dbReference>
<reference evidence="2" key="1">
    <citation type="submission" date="2025-08" db="UniProtKB">
        <authorList>
            <consortium name="Ensembl"/>
        </authorList>
    </citation>
    <scope>IDENTIFICATION</scope>
</reference>
<evidence type="ECO:0000256" key="1">
    <source>
        <dbReference type="SAM" id="MobiDB-lite"/>
    </source>
</evidence>
<organism evidence="2 3">
    <name type="scientific">Leptobrachium leishanense</name>
    <name type="common">Leishan spiny toad</name>
    <dbReference type="NCBI Taxonomy" id="445787"/>
    <lineage>
        <taxon>Eukaryota</taxon>
        <taxon>Metazoa</taxon>
        <taxon>Chordata</taxon>
        <taxon>Craniata</taxon>
        <taxon>Vertebrata</taxon>
        <taxon>Euteleostomi</taxon>
        <taxon>Amphibia</taxon>
        <taxon>Batrachia</taxon>
        <taxon>Anura</taxon>
        <taxon>Pelobatoidea</taxon>
        <taxon>Megophryidae</taxon>
        <taxon>Leptobrachium</taxon>
    </lineage>
</organism>
<dbReference type="Ensembl" id="ENSLLET00000018476.1">
    <property type="protein sequence ID" value="ENSLLEP00000017781.1"/>
    <property type="gene ID" value="ENSLLEG00000011327.1"/>
</dbReference>
<feature type="region of interest" description="Disordered" evidence="1">
    <location>
        <begin position="1"/>
        <end position="40"/>
    </location>
</feature>
<keyword evidence="3" id="KW-1185">Reference proteome</keyword>